<evidence type="ECO:0000256" key="8">
    <source>
        <dbReference type="RuleBase" id="RU364072"/>
    </source>
</evidence>
<keyword evidence="4 8" id="KW-0276">Fatty acid metabolism</keyword>
<evidence type="ECO:0000256" key="7">
    <source>
        <dbReference type="ARBA" id="ARBA00023267"/>
    </source>
</evidence>
<dbReference type="PANTHER" id="PTHR45266">
    <property type="entry name" value="OXALOACETATE DECARBOXYLASE ALPHA CHAIN"/>
    <property type="match status" value="1"/>
</dbReference>
<dbReference type="PROSITE" id="PS00188">
    <property type="entry name" value="BIOTIN"/>
    <property type="match status" value="1"/>
</dbReference>
<dbReference type="UniPathway" id="UPA00094"/>
<comment type="pathway">
    <text evidence="1 8">Lipid metabolism; fatty acid biosynthesis.</text>
</comment>
<dbReference type="InterPro" id="IPR001249">
    <property type="entry name" value="AcCoA_biotinCC"/>
</dbReference>
<keyword evidence="3 8" id="KW-0444">Lipid biosynthesis</keyword>
<dbReference type="InterPro" id="IPR050709">
    <property type="entry name" value="Biotin_Carboxyl_Carrier/Decarb"/>
</dbReference>
<dbReference type="Proteomes" id="UP000448943">
    <property type="component" value="Unassembled WGS sequence"/>
</dbReference>
<evidence type="ECO:0000313" key="10">
    <source>
        <dbReference type="EMBL" id="NBI27608.1"/>
    </source>
</evidence>
<gene>
    <name evidence="10" type="primary">accB</name>
    <name evidence="10" type="ORF">ERL59_01315</name>
</gene>
<dbReference type="NCBIfam" id="TIGR00531">
    <property type="entry name" value="BCCP"/>
    <property type="match status" value="1"/>
</dbReference>
<dbReference type="SUPFAM" id="SSF51230">
    <property type="entry name" value="Single hybrid motif"/>
    <property type="match status" value="1"/>
</dbReference>
<keyword evidence="11" id="KW-1185">Reference proteome</keyword>
<keyword evidence="6 8" id="KW-0275">Fatty acid biosynthesis</keyword>
<dbReference type="RefSeq" id="WP_160643708.1">
    <property type="nucleotide sequence ID" value="NZ_SIJB01000004.1"/>
</dbReference>
<comment type="function">
    <text evidence="8">This protein is a component of the acetyl coenzyme A carboxylase complex; first, biotin carboxylase catalyzes the carboxylation of the carrier protein and then the transcarboxylase transfers the carboxyl group to form malonyl-CoA.</text>
</comment>
<comment type="caution">
    <text evidence="10">The sequence shown here is derived from an EMBL/GenBank/DDBJ whole genome shotgun (WGS) entry which is preliminary data.</text>
</comment>
<sequence length="168" mass="18740">MFKLNEIKELVRLVDKSTLQELEIENEGARLLIRKPATNTEVIPQIVHQTPVVSQPVIQEVPQNIQTSAVEEQTVEVNQSNQIEEQDANLHKITSPMVGTFYIAPSPGADPFIKKGDKVTNDTVVCIVEAMKLMNEIEAEIKGEIVEVLVEDGHLVEFGQPLFLVKSE</sequence>
<dbReference type="InterPro" id="IPR001882">
    <property type="entry name" value="Biotin_BS"/>
</dbReference>
<proteinExistence type="predicted"/>
<dbReference type="Gene3D" id="2.40.50.100">
    <property type="match status" value="1"/>
</dbReference>
<protein>
    <recommendedName>
        <fullName evidence="2 8">Biotin carboxyl carrier protein of acetyl-CoA carboxylase</fullName>
    </recommendedName>
</protein>
<evidence type="ECO:0000256" key="5">
    <source>
        <dbReference type="ARBA" id="ARBA00023098"/>
    </source>
</evidence>
<dbReference type="GO" id="GO:0003989">
    <property type="term" value="F:acetyl-CoA carboxylase activity"/>
    <property type="evidence" value="ECO:0007669"/>
    <property type="project" value="InterPro"/>
</dbReference>
<name>A0A6N9Q1Q4_9BACL</name>
<dbReference type="PRINTS" id="PR01071">
    <property type="entry name" value="ACOABIOTINCC"/>
</dbReference>
<evidence type="ECO:0000259" key="9">
    <source>
        <dbReference type="PROSITE" id="PS50968"/>
    </source>
</evidence>
<dbReference type="AlphaFoldDB" id="A0A6N9Q1Q4"/>
<dbReference type="GO" id="GO:0006633">
    <property type="term" value="P:fatty acid biosynthetic process"/>
    <property type="evidence" value="ECO:0007669"/>
    <property type="project" value="UniProtKB-UniPathway"/>
</dbReference>
<evidence type="ECO:0000256" key="6">
    <source>
        <dbReference type="ARBA" id="ARBA00023160"/>
    </source>
</evidence>
<evidence type="ECO:0000256" key="1">
    <source>
        <dbReference type="ARBA" id="ARBA00005194"/>
    </source>
</evidence>
<dbReference type="EMBL" id="SIJB01000004">
    <property type="protein sequence ID" value="NBI27608.1"/>
    <property type="molecule type" value="Genomic_DNA"/>
</dbReference>
<evidence type="ECO:0000313" key="11">
    <source>
        <dbReference type="Proteomes" id="UP000448943"/>
    </source>
</evidence>
<organism evidence="10 11">
    <name type="scientific">Chengkuizengella marina</name>
    <dbReference type="NCBI Taxonomy" id="2507566"/>
    <lineage>
        <taxon>Bacteria</taxon>
        <taxon>Bacillati</taxon>
        <taxon>Bacillota</taxon>
        <taxon>Bacilli</taxon>
        <taxon>Bacillales</taxon>
        <taxon>Paenibacillaceae</taxon>
        <taxon>Chengkuizengella</taxon>
    </lineage>
</organism>
<keyword evidence="7 8" id="KW-0092">Biotin</keyword>
<dbReference type="InterPro" id="IPR000089">
    <property type="entry name" value="Biotin_lipoyl"/>
</dbReference>
<accession>A0A6N9Q1Q4</accession>
<dbReference type="CDD" id="cd06850">
    <property type="entry name" value="biotinyl_domain"/>
    <property type="match status" value="1"/>
</dbReference>
<dbReference type="PROSITE" id="PS50968">
    <property type="entry name" value="BIOTINYL_LIPOYL"/>
    <property type="match status" value="1"/>
</dbReference>
<dbReference type="InterPro" id="IPR011053">
    <property type="entry name" value="Single_hybrid_motif"/>
</dbReference>
<keyword evidence="5 8" id="KW-0443">Lipid metabolism</keyword>
<dbReference type="OrthoDB" id="9811735at2"/>
<dbReference type="GO" id="GO:0009317">
    <property type="term" value="C:acetyl-CoA carboxylase complex"/>
    <property type="evidence" value="ECO:0007669"/>
    <property type="project" value="InterPro"/>
</dbReference>
<dbReference type="PANTHER" id="PTHR45266:SF3">
    <property type="entry name" value="OXALOACETATE DECARBOXYLASE ALPHA CHAIN"/>
    <property type="match status" value="1"/>
</dbReference>
<dbReference type="FunFam" id="2.40.50.100:FF:000003">
    <property type="entry name" value="Acetyl-CoA carboxylase biotin carboxyl carrier protein"/>
    <property type="match status" value="1"/>
</dbReference>
<reference evidence="10 11" key="1">
    <citation type="submission" date="2019-01" db="EMBL/GenBank/DDBJ databases">
        <title>Chengkuizengella sp. nov., isolated from deep-sea sediment of East Pacific Ocean.</title>
        <authorList>
            <person name="Yang J."/>
            <person name="Lai Q."/>
            <person name="Shao Z."/>
        </authorList>
    </citation>
    <scope>NUCLEOTIDE SEQUENCE [LARGE SCALE GENOMIC DNA]</scope>
    <source>
        <strain evidence="10 11">YPA3-1-1</strain>
    </source>
</reference>
<evidence type="ECO:0000256" key="3">
    <source>
        <dbReference type="ARBA" id="ARBA00022516"/>
    </source>
</evidence>
<feature type="domain" description="Lipoyl-binding" evidence="9">
    <location>
        <begin position="90"/>
        <end position="166"/>
    </location>
</feature>
<evidence type="ECO:0000256" key="2">
    <source>
        <dbReference type="ARBA" id="ARBA00017562"/>
    </source>
</evidence>
<dbReference type="Pfam" id="PF00364">
    <property type="entry name" value="Biotin_lipoyl"/>
    <property type="match status" value="1"/>
</dbReference>
<evidence type="ECO:0000256" key="4">
    <source>
        <dbReference type="ARBA" id="ARBA00022832"/>
    </source>
</evidence>